<proteinExistence type="evidence at transcript level"/>
<dbReference type="GO" id="GO:0009253">
    <property type="term" value="P:peptidoglycan catabolic process"/>
    <property type="evidence" value="ECO:0007669"/>
    <property type="project" value="InterPro"/>
</dbReference>
<dbReference type="InterPro" id="IPR006619">
    <property type="entry name" value="PGRP_domain_met/bac"/>
</dbReference>
<dbReference type="CDD" id="cd06583">
    <property type="entry name" value="PGRP"/>
    <property type="match status" value="1"/>
</dbReference>
<gene>
    <name evidence="5" type="primary">PGRP8</name>
</gene>
<evidence type="ECO:0000256" key="3">
    <source>
        <dbReference type="ARBA" id="ARBA00022859"/>
    </source>
</evidence>
<dbReference type="InterPro" id="IPR015510">
    <property type="entry name" value="PGRP"/>
</dbReference>
<organism evidence="5">
    <name type="scientific">Nephotettix cincticeps</name>
    <name type="common">Green rice leafhopper</name>
    <name type="synonym">Selenocephalus cincticeps</name>
    <dbReference type="NCBI Taxonomy" id="94400"/>
    <lineage>
        <taxon>Eukaryota</taxon>
        <taxon>Metazoa</taxon>
        <taxon>Ecdysozoa</taxon>
        <taxon>Arthropoda</taxon>
        <taxon>Hexapoda</taxon>
        <taxon>Insecta</taxon>
        <taxon>Pterygota</taxon>
        <taxon>Neoptera</taxon>
        <taxon>Paraneoptera</taxon>
        <taxon>Hemiptera</taxon>
        <taxon>Auchenorrhyncha</taxon>
        <taxon>Membracoidea</taxon>
        <taxon>Cicadellidae</taxon>
        <taxon>Deltocephalinae</taxon>
        <taxon>Chiasmini</taxon>
        <taxon>Nephotettix</taxon>
    </lineage>
</organism>
<evidence type="ECO:0000259" key="4">
    <source>
        <dbReference type="SMART" id="SM00701"/>
    </source>
</evidence>
<protein>
    <submittedName>
        <fullName evidence="5">Peptidoglycan recognition protein 8</fullName>
    </submittedName>
</protein>
<dbReference type="PANTHER" id="PTHR11022:SF41">
    <property type="entry name" value="PEPTIDOGLYCAN-RECOGNITION PROTEIN LC-RELATED"/>
    <property type="match status" value="1"/>
</dbReference>
<keyword evidence="3" id="KW-0391">Immunity</keyword>
<keyword evidence="2" id="KW-0399">Innate immunity</keyword>
<dbReference type="InterPro" id="IPR036505">
    <property type="entry name" value="Amidase/PGRP_sf"/>
</dbReference>
<name>A0A5H2WX60_NEPCI</name>
<dbReference type="GO" id="GO:0045087">
    <property type="term" value="P:innate immune response"/>
    <property type="evidence" value="ECO:0007669"/>
    <property type="project" value="UniProtKB-KW"/>
</dbReference>
<evidence type="ECO:0000256" key="2">
    <source>
        <dbReference type="ARBA" id="ARBA00022588"/>
    </source>
</evidence>
<dbReference type="AlphaFoldDB" id="A0A5H2WX60"/>
<dbReference type="GO" id="GO:0008745">
    <property type="term" value="F:N-acetylmuramoyl-L-alanine amidase activity"/>
    <property type="evidence" value="ECO:0007669"/>
    <property type="project" value="InterPro"/>
</dbReference>
<accession>A0A5H2WX60</accession>
<reference evidence="5" key="1">
    <citation type="submission" date="2019-05" db="EMBL/GenBank/DDBJ databases">
        <title>A large number of peptidoglycan recognition protein genes expressed in the bacteriome of the green rice leafhopper Nephotettix cincticeps (Hemiptera, Cicadellidae).</title>
        <authorList>
            <person name="Tomizawa M."/>
            <person name="Nakamura Y."/>
            <person name="Suetsugu Y."/>
            <person name="Noda H."/>
        </authorList>
    </citation>
    <scope>NUCLEOTIDE SEQUENCE</scope>
</reference>
<dbReference type="EMBL" id="LC484301">
    <property type="protein sequence ID" value="BBK26507.1"/>
    <property type="molecule type" value="mRNA"/>
</dbReference>
<dbReference type="SUPFAM" id="SSF55846">
    <property type="entry name" value="N-acetylmuramoyl-L-alanine amidase-like"/>
    <property type="match status" value="1"/>
</dbReference>
<feature type="domain" description="Peptidoglycan recognition protein family" evidence="4">
    <location>
        <begin position="7"/>
        <end position="159"/>
    </location>
</feature>
<evidence type="ECO:0000256" key="1">
    <source>
        <dbReference type="ARBA" id="ARBA00007553"/>
    </source>
</evidence>
<dbReference type="InterPro" id="IPR002502">
    <property type="entry name" value="Amidase_domain"/>
</dbReference>
<dbReference type="PANTHER" id="PTHR11022">
    <property type="entry name" value="PEPTIDOGLYCAN RECOGNITION PROTEIN"/>
    <property type="match status" value="1"/>
</dbReference>
<dbReference type="SMART" id="SM00701">
    <property type="entry name" value="PGRP"/>
    <property type="match status" value="1"/>
</dbReference>
<sequence length="207" mass="23598">MSVTIKMNVIRREEWGALPGKGLEPMDLPIKHVLFSAENEFQYCLDEQECTHSVRSIQKHYLDKGLEDIPYNFIVGNDGNVYEGRGWNNKPGPDVQKDPSFKNNPTLDIGVICGHKEITPDKMDLVRSAFQLAEDFVKFGIQEKKVEADYEFEGFSDDVKAPDEPSLNDKLEADFEEFALKHPDYFPIMSKQILEKRAKAQLEQAAA</sequence>
<dbReference type="Gene3D" id="3.40.80.10">
    <property type="entry name" value="Peptidoglycan recognition protein-like"/>
    <property type="match status" value="1"/>
</dbReference>
<dbReference type="GO" id="GO:0008270">
    <property type="term" value="F:zinc ion binding"/>
    <property type="evidence" value="ECO:0007669"/>
    <property type="project" value="InterPro"/>
</dbReference>
<evidence type="ECO:0000313" key="5">
    <source>
        <dbReference type="EMBL" id="BBK26507.1"/>
    </source>
</evidence>
<comment type="similarity">
    <text evidence="1">Belongs to the N-acetylmuramoyl-L-alanine amidase 2 family.</text>
</comment>